<organism evidence="1">
    <name type="scientific">Hexamita inflata</name>
    <dbReference type="NCBI Taxonomy" id="28002"/>
    <lineage>
        <taxon>Eukaryota</taxon>
        <taxon>Metamonada</taxon>
        <taxon>Diplomonadida</taxon>
        <taxon>Hexamitidae</taxon>
        <taxon>Hexamitinae</taxon>
        <taxon>Hexamita</taxon>
    </lineage>
</organism>
<protein>
    <submittedName>
        <fullName evidence="2">Hypothetical_protein</fullName>
    </submittedName>
</protein>
<dbReference type="AlphaFoldDB" id="A0AA86NUD7"/>
<evidence type="ECO:0000313" key="3">
    <source>
        <dbReference type="Proteomes" id="UP001642409"/>
    </source>
</evidence>
<keyword evidence="3" id="KW-1185">Reference proteome</keyword>
<comment type="caution">
    <text evidence="1">The sequence shown here is derived from an EMBL/GenBank/DDBJ whole genome shotgun (WGS) entry which is preliminary data.</text>
</comment>
<gene>
    <name evidence="1" type="ORF">HINF_LOCUS12770</name>
    <name evidence="2" type="ORF">HINF_LOCUS48702</name>
</gene>
<reference evidence="1" key="1">
    <citation type="submission" date="2023-06" db="EMBL/GenBank/DDBJ databases">
        <authorList>
            <person name="Kurt Z."/>
        </authorList>
    </citation>
    <scope>NUCLEOTIDE SEQUENCE</scope>
</reference>
<evidence type="ECO:0000313" key="2">
    <source>
        <dbReference type="EMBL" id="CAL6059346.1"/>
    </source>
</evidence>
<reference evidence="2 3" key="2">
    <citation type="submission" date="2024-07" db="EMBL/GenBank/DDBJ databases">
        <authorList>
            <person name="Akdeniz Z."/>
        </authorList>
    </citation>
    <scope>NUCLEOTIDE SEQUENCE [LARGE SCALE GENOMIC DNA]</scope>
</reference>
<accession>A0AA86NUD7</accession>
<dbReference type="Proteomes" id="UP001642409">
    <property type="component" value="Unassembled WGS sequence"/>
</dbReference>
<name>A0AA86NUD7_9EUKA</name>
<dbReference type="EMBL" id="CATOUU010000336">
    <property type="protein sequence ID" value="CAI9925125.1"/>
    <property type="molecule type" value="Genomic_DNA"/>
</dbReference>
<dbReference type="EMBL" id="CAXDID020000225">
    <property type="protein sequence ID" value="CAL6059346.1"/>
    <property type="molecule type" value="Genomic_DNA"/>
</dbReference>
<sequence>MVYKLVNTQLMYTTQYMQFMILHTLIKRITISVFDNNSIYNDSIYNISIRYRVYTLDDAVSRYTLQTSQLLSQMSDVRAEEARILALFSVIDDGFIRLRFSFLTALFLRCGSANRLRKVKSPDSKC</sequence>
<proteinExistence type="predicted"/>
<evidence type="ECO:0000313" key="1">
    <source>
        <dbReference type="EMBL" id="CAI9925125.1"/>
    </source>
</evidence>